<evidence type="ECO:0000256" key="1">
    <source>
        <dbReference type="ARBA" id="ARBA00001412"/>
    </source>
</evidence>
<dbReference type="SUPFAM" id="SSF49785">
    <property type="entry name" value="Galactose-binding domain-like"/>
    <property type="match status" value="2"/>
</dbReference>
<dbReference type="Proteomes" id="UP000834106">
    <property type="component" value="Chromosome 6"/>
</dbReference>
<evidence type="ECO:0000313" key="15">
    <source>
        <dbReference type="Proteomes" id="UP000834106"/>
    </source>
</evidence>
<keyword evidence="7 12" id="KW-0732">Signal</keyword>
<dbReference type="FunFam" id="3.20.20.80:FF:000098">
    <property type="entry name" value="Beta-galactosidase"/>
    <property type="match status" value="1"/>
</dbReference>
<dbReference type="PROSITE" id="PS50228">
    <property type="entry name" value="SUEL_LECTIN"/>
    <property type="match status" value="1"/>
</dbReference>
<dbReference type="InterPro" id="IPR048913">
    <property type="entry name" value="BetaGal_gal-bd"/>
</dbReference>
<evidence type="ECO:0000256" key="8">
    <source>
        <dbReference type="ARBA" id="ARBA00022801"/>
    </source>
</evidence>
<keyword evidence="9" id="KW-0325">Glycoprotein</keyword>
<dbReference type="Pfam" id="PF21467">
    <property type="entry name" value="BetaGal_gal-bd"/>
    <property type="match status" value="1"/>
</dbReference>
<dbReference type="Pfam" id="PF17834">
    <property type="entry name" value="GHD"/>
    <property type="match status" value="1"/>
</dbReference>
<evidence type="ECO:0000256" key="9">
    <source>
        <dbReference type="ARBA" id="ARBA00023180"/>
    </source>
</evidence>
<dbReference type="Pfam" id="PF02140">
    <property type="entry name" value="SUEL_Lectin"/>
    <property type="match status" value="1"/>
</dbReference>
<gene>
    <name evidence="14" type="ORF">FPE_LOCUS11444</name>
</gene>
<dbReference type="InterPro" id="IPR031330">
    <property type="entry name" value="Gly_Hdrlase_35_cat"/>
</dbReference>
<evidence type="ECO:0000256" key="6">
    <source>
        <dbReference type="ARBA" id="ARBA00022525"/>
    </source>
</evidence>
<dbReference type="GO" id="GO:0048046">
    <property type="term" value="C:apoplast"/>
    <property type="evidence" value="ECO:0007669"/>
    <property type="project" value="UniProtKB-SubCell"/>
</dbReference>
<feature type="chain" id="PRO_5042278249" description="beta-galactosidase" evidence="12">
    <location>
        <begin position="23"/>
        <end position="814"/>
    </location>
</feature>
<evidence type="ECO:0000256" key="7">
    <source>
        <dbReference type="ARBA" id="ARBA00022729"/>
    </source>
</evidence>
<keyword evidence="6" id="KW-0964">Secreted</keyword>
<comment type="subcellular location">
    <subcellularLocation>
        <location evidence="2">Secreted</location>
        <location evidence="2">Extracellular space</location>
        <location evidence="2">Apoplast</location>
    </subcellularLocation>
</comment>
<dbReference type="AlphaFoldDB" id="A0AAD1Z778"/>
<dbReference type="EMBL" id="OU503041">
    <property type="protein sequence ID" value="CAI9764014.1"/>
    <property type="molecule type" value="Genomic_DNA"/>
</dbReference>
<dbReference type="InterPro" id="IPR008979">
    <property type="entry name" value="Galactose-bd-like_sf"/>
</dbReference>
<comment type="similarity">
    <text evidence="3 11">Belongs to the glycosyl hydrolase 35 family.</text>
</comment>
<dbReference type="GO" id="GO:0005975">
    <property type="term" value="P:carbohydrate metabolic process"/>
    <property type="evidence" value="ECO:0007669"/>
    <property type="project" value="InterPro"/>
</dbReference>
<dbReference type="Pfam" id="PF01301">
    <property type="entry name" value="Glyco_hydro_35"/>
    <property type="match status" value="1"/>
</dbReference>
<keyword evidence="10" id="KW-0326">Glycosidase</keyword>
<evidence type="ECO:0000256" key="10">
    <source>
        <dbReference type="ARBA" id="ARBA00023295"/>
    </source>
</evidence>
<accession>A0AAD1Z778</accession>
<dbReference type="Gene3D" id="3.20.20.80">
    <property type="entry name" value="Glycosidases"/>
    <property type="match status" value="1"/>
</dbReference>
<dbReference type="PRINTS" id="PR00742">
    <property type="entry name" value="GLHYDRLASE35"/>
</dbReference>
<proteinExistence type="inferred from homology"/>
<dbReference type="PANTHER" id="PTHR23421">
    <property type="entry name" value="BETA-GALACTOSIDASE RELATED"/>
    <property type="match status" value="1"/>
</dbReference>
<dbReference type="EC" id="3.2.1.23" evidence="4"/>
<dbReference type="GO" id="GO:0030246">
    <property type="term" value="F:carbohydrate binding"/>
    <property type="evidence" value="ECO:0007669"/>
    <property type="project" value="InterPro"/>
</dbReference>
<dbReference type="FunFam" id="2.60.120.260:FF:000142">
    <property type="entry name" value="Beta-galactosidase"/>
    <property type="match status" value="1"/>
</dbReference>
<evidence type="ECO:0000256" key="3">
    <source>
        <dbReference type="ARBA" id="ARBA00009809"/>
    </source>
</evidence>
<sequence length="814" mass="90707">MSMWWSLGWLCIVAAVTGGVSGGSVTYDDRSLIINGRRQLLFSGSIHYPRSTPDMWPSLIAKAKQGGLDVIDTYVFWNLHEPEPGKYDFSGRRDIVSFIKQIQAQGLYVCLRIGPFIESEWSYGGLPFWLHDVPNIVFRSDNEPFKFYMESFTTKIVNMLKSENLFASQDGPIIISQIENEYQNVEKAFHEKGPPYVIWAAKMANDLGTGVPWVMCKQDDAPDPMINTCNGMRCGETFVGPNSPNKPALWTENWTHFYDVYGNITKIRSAEDIAYNVVLFVLKKKGSFINYYMYHGGTNFGRSASSFIITAYYDQAPLDEYGLIRQPKWGHLKELHAAIKLCSETLLYGAPSNFSLGALQEAYVYHGDSGACAAFLVNADGKNAFVEFQNSTYDLPPKSISILPDCKTVVFNTAKVNTQVNTRSRQPTMKFDSVEKWEEYKEVIPTFDDTSIRSDVLLEQMNTTKDVSDYLWYTASLQQSEGSKSVLSLNSLGHVLRAFVNGVLVGSEHGSKSNPGFTLETNISLNNGVNHISLLSAMVGLPDSGAFLERRAAGLQAVTIRENNKLHNLAKYSWGYEIGLLGERLQIYTEKGSSNVQWRSHEPSSQPLTWYKTNFDSPVGTDPVAINLVSMGKGEAWINGQSIGRYWISFHTPDGSPSQIWYHIPRSFLKPTDNLLVLFEEESGNPLGVSIGTVSITKVCGHVSDSNPPPMISWTKQTLSQNKEKMHYGRRPKVQLSCPPKRSISKILFASFGSPSGNCEGYAVGSCHSSNSTDVVEKACVGKRRCTIPQSYQKFGGDPCPGIRKDLLIEAQCE</sequence>
<dbReference type="CDD" id="cd22842">
    <property type="entry name" value="Gal_Rha_Lectin_BGal"/>
    <property type="match status" value="1"/>
</dbReference>
<reference evidence="14" key="1">
    <citation type="submission" date="2023-05" db="EMBL/GenBank/DDBJ databases">
        <authorList>
            <person name="Huff M."/>
        </authorList>
    </citation>
    <scope>NUCLEOTIDE SEQUENCE</scope>
</reference>
<dbReference type="FunFam" id="2.60.120.260:FF:000050">
    <property type="entry name" value="Beta-galactosidase"/>
    <property type="match status" value="1"/>
</dbReference>
<organism evidence="14 15">
    <name type="scientific">Fraxinus pennsylvanica</name>
    <dbReference type="NCBI Taxonomy" id="56036"/>
    <lineage>
        <taxon>Eukaryota</taxon>
        <taxon>Viridiplantae</taxon>
        <taxon>Streptophyta</taxon>
        <taxon>Embryophyta</taxon>
        <taxon>Tracheophyta</taxon>
        <taxon>Spermatophyta</taxon>
        <taxon>Magnoliopsida</taxon>
        <taxon>eudicotyledons</taxon>
        <taxon>Gunneridae</taxon>
        <taxon>Pentapetalae</taxon>
        <taxon>asterids</taxon>
        <taxon>lamiids</taxon>
        <taxon>Lamiales</taxon>
        <taxon>Oleaceae</taxon>
        <taxon>Oleeae</taxon>
        <taxon>Fraxinus</taxon>
    </lineage>
</organism>
<dbReference type="SUPFAM" id="SSF51445">
    <property type="entry name" value="(Trans)glycosidases"/>
    <property type="match status" value="1"/>
</dbReference>
<dbReference type="InterPro" id="IPR001944">
    <property type="entry name" value="Glycoside_Hdrlase_35"/>
</dbReference>
<name>A0AAD1Z778_9LAMI</name>
<evidence type="ECO:0000259" key="13">
    <source>
        <dbReference type="PROSITE" id="PS50228"/>
    </source>
</evidence>
<evidence type="ECO:0000256" key="2">
    <source>
        <dbReference type="ARBA" id="ARBA00004271"/>
    </source>
</evidence>
<protein>
    <recommendedName>
        <fullName evidence="4">beta-galactosidase</fullName>
        <ecNumber evidence="4">3.2.1.23</ecNumber>
    </recommendedName>
</protein>
<evidence type="ECO:0000256" key="4">
    <source>
        <dbReference type="ARBA" id="ARBA00012756"/>
    </source>
</evidence>
<dbReference type="Gene3D" id="2.60.120.740">
    <property type="match status" value="1"/>
</dbReference>
<evidence type="ECO:0000256" key="12">
    <source>
        <dbReference type="SAM" id="SignalP"/>
    </source>
</evidence>
<feature type="domain" description="SUEL-type lectin" evidence="13">
    <location>
        <begin position="728"/>
        <end position="814"/>
    </location>
</feature>
<dbReference type="FunFam" id="2.60.120.740:FF:000002">
    <property type="entry name" value="Beta-galactosidase"/>
    <property type="match status" value="1"/>
</dbReference>
<evidence type="ECO:0000256" key="5">
    <source>
        <dbReference type="ARBA" id="ARBA00022523"/>
    </source>
</evidence>
<dbReference type="InterPro" id="IPR041392">
    <property type="entry name" value="GHD"/>
</dbReference>
<dbReference type="InterPro" id="IPR017853">
    <property type="entry name" value="GH"/>
</dbReference>
<evidence type="ECO:0000313" key="14">
    <source>
        <dbReference type="EMBL" id="CAI9764014.1"/>
    </source>
</evidence>
<dbReference type="InterPro" id="IPR043159">
    <property type="entry name" value="Lectin_gal-bd_sf"/>
</dbReference>
<keyword evidence="5" id="KW-0052">Apoplast</keyword>
<dbReference type="InterPro" id="IPR000922">
    <property type="entry name" value="Lectin_gal-bd_dom"/>
</dbReference>
<keyword evidence="8" id="KW-0378">Hydrolase</keyword>
<comment type="catalytic activity">
    <reaction evidence="1">
        <text>Hydrolysis of terminal non-reducing beta-D-galactose residues in beta-D-galactosides.</text>
        <dbReference type="EC" id="3.2.1.23"/>
    </reaction>
</comment>
<dbReference type="GO" id="GO:0004565">
    <property type="term" value="F:beta-galactosidase activity"/>
    <property type="evidence" value="ECO:0007669"/>
    <property type="project" value="UniProtKB-EC"/>
</dbReference>
<keyword evidence="15" id="KW-1185">Reference proteome</keyword>
<feature type="signal peptide" evidence="12">
    <location>
        <begin position="1"/>
        <end position="22"/>
    </location>
</feature>
<evidence type="ECO:0000256" key="11">
    <source>
        <dbReference type="RuleBase" id="RU003679"/>
    </source>
</evidence>
<dbReference type="Gene3D" id="2.60.120.260">
    <property type="entry name" value="Galactose-binding domain-like"/>
    <property type="match status" value="1"/>
</dbReference>